<sequence>MSHFDLTGCMKRKRGERVFKFKNFGKEGFPVEFNGSFLQNVKALLEIGVLEKGLCGGMASWSFQLEVNRHPPVYILLFVVEEPIELSLHPHCKHCQYIGWGHHMICNNKYHFLVPSKDTVMACTSYQGNYDDVGAIPAEAPYIGKCNLVISNSTQN</sequence>
<gene>
    <name evidence="1" type="ORF">ILEXP_LOCUS42790</name>
</gene>
<organism evidence="1 2">
    <name type="scientific">Ilex paraguariensis</name>
    <name type="common">yerba mate</name>
    <dbReference type="NCBI Taxonomy" id="185542"/>
    <lineage>
        <taxon>Eukaryota</taxon>
        <taxon>Viridiplantae</taxon>
        <taxon>Streptophyta</taxon>
        <taxon>Embryophyta</taxon>
        <taxon>Tracheophyta</taxon>
        <taxon>Spermatophyta</taxon>
        <taxon>Magnoliopsida</taxon>
        <taxon>eudicotyledons</taxon>
        <taxon>Gunneridae</taxon>
        <taxon>Pentapetalae</taxon>
        <taxon>asterids</taxon>
        <taxon>campanulids</taxon>
        <taxon>Aquifoliales</taxon>
        <taxon>Aquifoliaceae</taxon>
        <taxon>Ilex</taxon>
    </lineage>
</organism>
<dbReference type="Proteomes" id="UP001642360">
    <property type="component" value="Unassembled WGS sequence"/>
</dbReference>
<comment type="caution">
    <text evidence="1">The sequence shown here is derived from an EMBL/GenBank/DDBJ whole genome shotgun (WGS) entry which is preliminary data.</text>
</comment>
<dbReference type="PANTHER" id="PTHR46201">
    <property type="entry name" value="PHD FINGER PROTEIN MALE MEIOCYTE DEATH 1-RELATED"/>
    <property type="match status" value="1"/>
</dbReference>
<accession>A0ABC8TUA3</accession>
<dbReference type="AlphaFoldDB" id="A0ABC8TUA3"/>
<name>A0ABC8TUA3_9AQUA</name>
<dbReference type="EMBL" id="CAUOFW020006168">
    <property type="protein sequence ID" value="CAK9173043.1"/>
    <property type="molecule type" value="Genomic_DNA"/>
</dbReference>
<proteinExistence type="predicted"/>
<dbReference type="PANTHER" id="PTHR46201:SF1">
    <property type="entry name" value="PHD FINGER PROTEIN MALE STERILITY 1"/>
    <property type="match status" value="1"/>
</dbReference>
<evidence type="ECO:0000313" key="1">
    <source>
        <dbReference type="EMBL" id="CAK9173043.1"/>
    </source>
</evidence>
<evidence type="ECO:0000313" key="2">
    <source>
        <dbReference type="Proteomes" id="UP001642360"/>
    </source>
</evidence>
<reference evidence="1 2" key="1">
    <citation type="submission" date="2024-02" db="EMBL/GenBank/DDBJ databases">
        <authorList>
            <person name="Vignale AGUSTIN F."/>
            <person name="Sosa J E."/>
            <person name="Modenutti C."/>
        </authorList>
    </citation>
    <scope>NUCLEOTIDE SEQUENCE [LARGE SCALE GENOMIC DNA]</scope>
</reference>
<keyword evidence="2" id="KW-1185">Reference proteome</keyword>
<protein>
    <submittedName>
        <fullName evidence="1">Uncharacterized protein</fullName>
    </submittedName>
</protein>